<keyword evidence="11" id="KW-1185">Reference proteome</keyword>
<name>A0ABQ6M383_9STRA</name>
<comment type="caution">
    <text evidence="10">The sequence shown here is derived from an EMBL/GenBank/DDBJ whole genome shotgun (WGS) entry which is preliminary data.</text>
</comment>
<organism evidence="10 11">
    <name type="scientific">Tetraparma gracilis</name>
    <dbReference type="NCBI Taxonomy" id="2962635"/>
    <lineage>
        <taxon>Eukaryota</taxon>
        <taxon>Sar</taxon>
        <taxon>Stramenopiles</taxon>
        <taxon>Ochrophyta</taxon>
        <taxon>Bolidophyceae</taxon>
        <taxon>Parmales</taxon>
        <taxon>Triparmaceae</taxon>
        <taxon>Tetraparma</taxon>
    </lineage>
</organism>
<dbReference type="Proteomes" id="UP001165060">
    <property type="component" value="Unassembled WGS sequence"/>
</dbReference>
<dbReference type="PANTHER" id="PTHR43766">
    <property type="entry name" value="TRYPTOPHAN--TRNA LIGASE, MITOCHONDRIAL"/>
    <property type="match status" value="1"/>
</dbReference>
<dbReference type="Gene3D" id="3.40.50.620">
    <property type="entry name" value="HUPs"/>
    <property type="match status" value="1"/>
</dbReference>
<accession>A0ABQ6M383</accession>
<evidence type="ECO:0000256" key="1">
    <source>
        <dbReference type="ARBA" id="ARBA00005594"/>
    </source>
</evidence>
<dbReference type="PRINTS" id="PR01039">
    <property type="entry name" value="TRNASYNTHTRP"/>
</dbReference>
<dbReference type="InterPro" id="IPR002306">
    <property type="entry name" value="Trp-tRNA-ligase"/>
</dbReference>
<sequence>LIYGADKVPVGEDQRQHLELTRDLARRFNDRYCKGGAYKKRCKAAGFYAGPVFKEPEAMIVEGGSRVMSLADGRSKMSKSDKNDNSRINLLDPPDVIARKIKSCKTDAVVGIEWDNPDRPEATNLLNIHQACSGLPKEVIAEQVRGMSWGDYKPLLSEVVVEHLRPIQERYREVRADEGLLEDVLRRGAKDANERAQRTADHARLAMDFLPRF</sequence>
<protein>
    <recommendedName>
        <fullName evidence="2">tryptophan--tRNA ligase</fullName>
        <ecNumber evidence="2">6.1.1.2</ecNumber>
    </recommendedName>
    <alternativeName>
        <fullName evidence="8">Tryptophanyl-tRNA synthetase</fullName>
    </alternativeName>
</protein>
<comment type="similarity">
    <text evidence="1 9">Belongs to the class-I aminoacyl-tRNA synthetase family.</text>
</comment>
<feature type="non-terminal residue" evidence="10">
    <location>
        <position position="1"/>
    </location>
</feature>
<dbReference type="SUPFAM" id="SSF52374">
    <property type="entry name" value="Nucleotidylyl transferase"/>
    <property type="match status" value="1"/>
</dbReference>
<evidence type="ECO:0000256" key="9">
    <source>
        <dbReference type="RuleBase" id="RU363036"/>
    </source>
</evidence>
<reference evidence="10 11" key="1">
    <citation type="journal article" date="2023" name="Commun. Biol.">
        <title>Genome analysis of Parmales, the sister group of diatoms, reveals the evolutionary specialization of diatoms from phago-mixotrophs to photoautotrophs.</title>
        <authorList>
            <person name="Ban H."/>
            <person name="Sato S."/>
            <person name="Yoshikawa S."/>
            <person name="Yamada K."/>
            <person name="Nakamura Y."/>
            <person name="Ichinomiya M."/>
            <person name="Sato N."/>
            <person name="Blanc-Mathieu R."/>
            <person name="Endo H."/>
            <person name="Kuwata A."/>
            <person name="Ogata H."/>
        </authorList>
    </citation>
    <scope>NUCLEOTIDE SEQUENCE [LARGE SCALE GENOMIC DNA]</scope>
</reference>
<keyword evidence="4 9" id="KW-0547">Nucleotide-binding</keyword>
<keyword evidence="5 9" id="KW-0067">ATP-binding</keyword>
<evidence type="ECO:0000256" key="7">
    <source>
        <dbReference type="ARBA" id="ARBA00023146"/>
    </source>
</evidence>
<keyword evidence="6 9" id="KW-0648">Protein biosynthesis</keyword>
<dbReference type="InterPro" id="IPR014729">
    <property type="entry name" value="Rossmann-like_a/b/a_fold"/>
</dbReference>
<evidence type="ECO:0000256" key="2">
    <source>
        <dbReference type="ARBA" id="ARBA00013161"/>
    </source>
</evidence>
<dbReference type="InterPro" id="IPR002305">
    <property type="entry name" value="aa-tRNA-synth_Ic"/>
</dbReference>
<dbReference type="Gene3D" id="1.10.240.10">
    <property type="entry name" value="Tyrosyl-Transfer RNA Synthetase"/>
    <property type="match status" value="1"/>
</dbReference>
<gene>
    <name evidence="10" type="ORF">TeGR_g5758</name>
</gene>
<evidence type="ECO:0000256" key="4">
    <source>
        <dbReference type="ARBA" id="ARBA00022741"/>
    </source>
</evidence>
<evidence type="ECO:0000313" key="11">
    <source>
        <dbReference type="Proteomes" id="UP001165060"/>
    </source>
</evidence>
<dbReference type="PANTHER" id="PTHR43766:SF1">
    <property type="entry name" value="TRYPTOPHAN--TRNA LIGASE, MITOCHONDRIAL"/>
    <property type="match status" value="1"/>
</dbReference>
<evidence type="ECO:0000256" key="8">
    <source>
        <dbReference type="ARBA" id="ARBA00030268"/>
    </source>
</evidence>
<keyword evidence="7 9" id="KW-0030">Aminoacyl-tRNA synthetase</keyword>
<evidence type="ECO:0000256" key="3">
    <source>
        <dbReference type="ARBA" id="ARBA00022598"/>
    </source>
</evidence>
<evidence type="ECO:0000313" key="10">
    <source>
        <dbReference type="EMBL" id="GMI18820.1"/>
    </source>
</evidence>
<dbReference type="InterPro" id="IPR050203">
    <property type="entry name" value="Trp-tRNA_synthetase"/>
</dbReference>
<dbReference type="EMBL" id="BRYB01004884">
    <property type="protein sequence ID" value="GMI18820.1"/>
    <property type="molecule type" value="Genomic_DNA"/>
</dbReference>
<keyword evidence="3 9" id="KW-0436">Ligase</keyword>
<evidence type="ECO:0000256" key="5">
    <source>
        <dbReference type="ARBA" id="ARBA00022840"/>
    </source>
</evidence>
<dbReference type="Pfam" id="PF00579">
    <property type="entry name" value="tRNA-synt_1b"/>
    <property type="match status" value="1"/>
</dbReference>
<proteinExistence type="inferred from homology"/>
<dbReference type="EC" id="6.1.1.2" evidence="2"/>
<evidence type="ECO:0000256" key="6">
    <source>
        <dbReference type="ARBA" id="ARBA00022917"/>
    </source>
</evidence>